<dbReference type="AlphaFoldDB" id="A0A099EXE2"/>
<reference evidence="5 7" key="1">
    <citation type="submission" date="2014-09" db="EMBL/GenBank/DDBJ databases">
        <authorList>
            <person name="McGinnis J.M."/>
            <person name="Wolfgang W.J."/>
        </authorList>
    </citation>
    <scope>NUCLEOTIDE SEQUENCE [LARGE SCALE GENOMIC DNA]</scope>
    <source>
        <strain evidence="5 7">JCM 14014</strain>
    </source>
</reference>
<evidence type="ECO:0000313" key="8">
    <source>
        <dbReference type="Proteomes" id="UP000182312"/>
    </source>
</evidence>
<accession>A0A099EXE2</accession>
<evidence type="ECO:0000259" key="4">
    <source>
        <dbReference type="Pfam" id="PF00266"/>
    </source>
</evidence>
<evidence type="ECO:0000256" key="2">
    <source>
        <dbReference type="ARBA" id="ARBA00022801"/>
    </source>
</evidence>
<dbReference type="Proteomes" id="UP000182312">
    <property type="component" value="Unassembled WGS sequence"/>
</dbReference>
<dbReference type="InterPro" id="IPR015422">
    <property type="entry name" value="PyrdxlP-dep_Trfase_small"/>
</dbReference>
<dbReference type="OrthoDB" id="9804366at2"/>
<keyword evidence="3" id="KW-0663">Pyridoxal phosphate</keyword>
<dbReference type="EMBL" id="FOJO01000010">
    <property type="protein sequence ID" value="SFA53130.1"/>
    <property type="molecule type" value="Genomic_DNA"/>
</dbReference>
<dbReference type="InterPro" id="IPR015424">
    <property type="entry name" value="PyrdxlP-dep_Trfase"/>
</dbReference>
<reference evidence="6 8" key="3">
    <citation type="submission" date="2016-10" db="EMBL/GenBank/DDBJ databases">
        <authorList>
            <person name="de Groot N.N."/>
        </authorList>
    </citation>
    <scope>NUCLEOTIDE SEQUENCE [LARGE SCALE GENOMIC DNA]</scope>
    <source>
        <strain evidence="6 8">CGMCC 1.6117</strain>
    </source>
</reference>
<organism evidence="5 7">
    <name type="scientific">Paracoccus halophilus</name>
    <dbReference type="NCBI Taxonomy" id="376733"/>
    <lineage>
        <taxon>Bacteria</taxon>
        <taxon>Pseudomonadati</taxon>
        <taxon>Pseudomonadota</taxon>
        <taxon>Alphaproteobacteria</taxon>
        <taxon>Rhodobacterales</taxon>
        <taxon>Paracoccaceae</taxon>
        <taxon>Paracoccus</taxon>
    </lineage>
</organism>
<dbReference type="GO" id="GO:0043420">
    <property type="term" value="P:anthranilate metabolic process"/>
    <property type="evidence" value="ECO:0007669"/>
    <property type="project" value="TreeGrafter"/>
</dbReference>
<keyword evidence="1" id="KW-0662">Pyridine nucleotide biosynthesis</keyword>
<dbReference type="Pfam" id="PF00266">
    <property type="entry name" value="Aminotran_5"/>
    <property type="match status" value="1"/>
</dbReference>
<evidence type="ECO:0000313" key="6">
    <source>
        <dbReference type="EMBL" id="SFA53130.1"/>
    </source>
</evidence>
<name>A0A099EXE2_9RHOB</name>
<dbReference type="GO" id="GO:0030170">
    <property type="term" value="F:pyridoxal phosphate binding"/>
    <property type="evidence" value="ECO:0007669"/>
    <property type="project" value="InterPro"/>
</dbReference>
<dbReference type="GO" id="GO:0019441">
    <property type="term" value="P:L-tryptophan catabolic process to kynurenine"/>
    <property type="evidence" value="ECO:0007669"/>
    <property type="project" value="TreeGrafter"/>
</dbReference>
<dbReference type="RefSeq" id="WP_036742809.1">
    <property type="nucleotide sequence ID" value="NZ_FOJO01000010.1"/>
</dbReference>
<gene>
    <name evidence="5" type="ORF">IT41_15310</name>
    <name evidence="6" type="ORF">SAMN04487972_11092</name>
</gene>
<evidence type="ECO:0000256" key="3">
    <source>
        <dbReference type="ARBA" id="ARBA00022898"/>
    </source>
</evidence>
<dbReference type="GO" id="GO:0030429">
    <property type="term" value="F:kynureninase activity"/>
    <property type="evidence" value="ECO:0007669"/>
    <property type="project" value="InterPro"/>
</dbReference>
<evidence type="ECO:0000313" key="7">
    <source>
        <dbReference type="Proteomes" id="UP000029846"/>
    </source>
</evidence>
<dbReference type="Gene3D" id="3.40.640.10">
    <property type="entry name" value="Type I PLP-dependent aspartate aminotransferase-like (Major domain)"/>
    <property type="match status" value="1"/>
</dbReference>
<dbReference type="Proteomes" id="UP000029846">
    <property type="component" value="Unassembled WGS sequence"/>
</dbReference>
<protein>
    <submittedName>
        <fullName evidence="6">Kynureninase</fullName>
    </submittedName>
</protein>
<dbReference type="InterPro" id="IPR000192">
    <property type="entry name" value="Aminotrans_V_dom"/>
</dbReference>
<dbReference type="Gene3D" id="3.90.1150.10">
    <property type="entry name" value="Aspartate Aminotransferase, domain 1"/>
    <property type="match status" value="1"/>
</dbReference>
<dbReference type="SUPFAM" id="SSF53383">
    <property type="entry name" value="PLP-dependent transferases"/>
    <property type="match status" value="1"/>
</dbReference>
<keyword evidence="2" id="KW-0378">Hydrolase</keyword>
<evidence type="ECO:0000313" key="5">
    <source>
        <dbReference type="EMBL" id="KGJ03080.1"/>
    </source>
</evidence>
<dbReference type="GO" id="GO:0009435">
    <property type="term" value="P:NAD+ biosynthetic process"/>
    <property type="evidence" value="ECO:0007669"/>
    <property type="project" value="InterPro"/>
</dbReference>
<dbReference type="EMBL" id="JRKN01000026">
    <property type="protein sequence ID" value="KGJ03080.1"/>
    <property type="molecule type" value="Genomic_DNA"/>
</dbReference>
<dbReference type="GO" id="GO:0005737">
    <property type="term" value="C:cytoplasm"/>
    <property type="evidence" value="ECO:0007669"/>
    <property type="project" value="InterPro"/>
</dbReference>
<feature type="domain" description="Aminotransferase class V" evidence="4">
    <location>
        <begin position="66"/>
        <end position="345"/>
    </location>
</feature>
<dbReference type="PANTHER" id="PTHR14084">
    <property type="entry name" value="KYNURENINASE"/>
    <property type="match status" value="1"/>
</dbReference>
<keyword evidence="7" id="KW-1185">Reference proteome</keyword>
<proteinExistence type="predicted"/>
<dbReference type="InterPro" id="IPR010111">
    <property type="entry name" value="Kynureninase"/>
</dbReference>
<sequence length="378" mass="40455">MDRHDGYFLYHSIGHFPDKAARLTAALTEFAQKWAAGGDGQWPYCESVERGYLDRWTRLLGAGAGTVAHAESVTSAMHALISALPEQVLRGKRVVMPADGFPSLVFLLTGLADRYGFALDLVPLREGAFWVECDDIAARIDGTAGLVLLNWVSSTSSHKCNVPRLTRLAHQAGALVGLDMTQGAGILPFDVAKVPVDFAASTSLKWVCGVPGAGILYATHDLIRRCIPERRGWFSQGNPFNWTLSEFALAGDARRFHLGTPSVLGCAGTLPALDWVLSGGAEEAREKNVKIVDAVIGIADELGLSLASPREDHRRGASIMLHFPGDTRAKAALHHLAGHGIHADARGEVLRLSPGISTSPAMLDHLRDGLAGIPKGGR</sequence>
<reference evidence="5 7" key="2">
    <citation type="submission" date="2014-10" db="EMBL/GenBank/DDBJ databases">
        <title>Paracoccus sanguinis sp. nov., isolated from clinical specimens of New York State patients.</title>
        <authorList>
            <person name="Mingle L.A."/>
            <person name="Cole J.A."/>
            <person name="Lapierre P."/>
            <person name="Musser K.A."/>
        </authorList>
    </citation>
    <scope>NUCLEOTIDE SEQUENCE [LARGE SCALE GENOMIC DNA]</scope>
    <source>
        <strain evidence="5 7">JCM 14014</strain>
    </source>
</reference>
<dbReference type="STRING" id="376733.SAMN04487972_11092"/>
<dbReference type="PANTHER" id="PTHR14084:SF0">
    <property type="entry name" value="KYNURENINASE"/>
    <property type="match status" value="1"/>
</dbReference>
<evidence type="ECO:0000256" key="1">
    <source>
        <dbReference type="ARBA" id="ARBA00022642"/>
    </source>
</evidence>
<dbReference type="eggNOG" id="COG0520">
    <property type="taxonomic scope" value="Bacteria"/>
</dbReference>
<dbReference type="InterPro" id="IPR015421">
    <property type="entry name" value="PyrdxlP-dep_Trfase_major"/>
</dbReference>